<feature type="binding site" evidence="13">
    <location>
        <position position="77"/>
    </location>
    <ligand>
        <name>(R)-pantoate</name>
        <dbReference type="ChEBI" id="CHEBI:15980"/>
    </ligand>
</feature>
<evidence type="ECO:0000256" key="3">
    <source>
        <dbReference type="ARBA" id="ARBA00009256"/>
    </source>
</evidence>
<reference evidence="14" key="1">
    <citation type="journal article" date="2020" name="mSystems">
        <title>Genome- and Community-Level Interaction Insights into Carbon Utilization and Element Cycling Functions of Hydrothermarchaeota in Hydrothermal Sediment.</title>
        <authorList>
            <person name="Zhou Z."/>
            <person name="Liu Y."/>
            <person name="Xu W."/>
            <person name="Pan J."/>
            <person name="Luo Z.H."/>
            <person name="Li M."/>
        </authorList>
    </citation>
    <scope>NUCLEOTIDE SEQUENCE [LARGE SCALE GENOMIC DNA]</scope>
    <source>
        <strain evidence="14">SpSt-477</strain>
    </source>
</reference>
<dbReference type="InterPro" id="IPR014729">
    <property type="entry name" value="Rossmann-like_a/b/a_fold"/>
</dbReference>
<dbReference type="SUPFAM" id="SSF52374">
    <property type="entry name" value="Nucleotidylyl transferase"/>
    <property type="match status" value="1"/>
</dbReference>
<proteinExistence type="inferred from homology"/>
<dbReference type="InterPro" id="IPR003721">
    <property type="entry name" value="Pantoate_ligase"/>
</dbReference>
<comment type="caution">
    <text evidence="14">The sequence shown here is derived from an EMBL/GenBank/DDBJ whole genome shotgun (WGS) entry which is preliminary data.</text>
</comment>
<evidence type="ECO:0000256" key="7">
    <source>
        <dbReference type="ARBA" id="ARBA00022598"/>
    </source>
</evidence>
<dbReference type="Pfam" id="PF02569">
    <property type="entry name" value="Pantoate_ligase"/>
    <property type="match status" value="1"/>
</dbReference>
<organism evidence="14">
    <name type="scientific">Desulfatirhabdium butyrativorans</name>
    <dbReference type="NCBI Taxonomy" id="340467"/>
    <lineage>
        <taxon>Bacteria</taxon>
        <taxon>Pseudomonadati</taxon>
        <taxon>Thermodesulfobacteriota</taxon>
        <taxon>Desulfobacteria</taxon>
        <taxon>Desulfobacterales</taxon>
        <taxon>Desulfatirhabdiaceae</taxon>
        <taxon>Desulfatirhabdium</taxon>
    </lineage>
</organism>
<dbReference type="EC" id="6.3.2.1" evidence="4 13"/>
<keyword evidence="6 13" id="KW-0963">Cytoplasm</keyword>
<gene>
    <name evidence="13" type="primary">panC</name>
    <name evidence="14" type="ORF">ENS29_13110</name>
</gene>
<comment type="similarity">
    <text evidence="3 13">Belongs to the pantothenate synthetase family.</text>
</comment>
<dbReference type="GO" id="GO:0005524">
    <property type="term" value="F:ATP binding"/>
    <property type="evidence" value="ECO:0007669"/>
    <property type="project" value="UniProtKB-KW"/>
</dbReference>
<comment type="function">
    <text evidence="12 13">Catalyzes the condensation of pantoate with beta-alanine in an ATP-dependent reaction via a pantoyl-adenylate intermediate.</text>
</comment>
<comment type="subunit">
    <text evidence="13">Homodimer.</text>
</comment>
<comment type="pathway">
    <text evidence="2 13">Cofactor biosynthesis; (R)-pantothenate biosynthesis; (R)-pantothenate from (R)-pantoate and beta-alanine: step 1/1.</text>
</comment>
<keyword evidence="9 13" id="KW-0547">Nucleotide-binding</keyword>
<comment type="miscellaneous">
    <text evidence="13">The reaction proceeds by a bi uni uni bi ping pong mechanism.</text>
</comment>
<dbReference type="GO" id="GO:0005829">
    <property type="term" value="C:cytosol"/>
    <property type="evidence" value="ECO:0007669"/>
    <property type="project" value="TreeGrafter"/>
</dbReference>
<evidence type="ECO:0000256" key="4">
    <source>
        <dbReference type="ARBA" id="ARBA00012219"/>
    </source>
</evidence>
<evidence type="ECO:0000256" key="8">
    <source>
        <dbReference type="ARBA" id="ARBA00022655"/>
    </source>
</evidence>
<name>A0A7C4W0A7_9BACT</name>
<dbReference type="GO" id="GO:0004592">
    <property type="term" value="F:pantoate-beta-alanine ligase activity"/>
    <property type="evidence" value="ECO:0007669"/>
    <property type="project" value="UniProtKB-UniRule"/>
</dbReference>
<dbReference type="PANTHER" id="PTHR21299:SF1">
    <property type="entry name" value="PANTOATE--BETA-ALANINE LIGASE"/>
    <property type="match status" value="1"/>
</dbReference>
<evidence type="ECO:0000256" key="9">
    <source>
        <dbReference type="ARBA" id="ARBA00022741"/>
    </source>
</evidence>
<dbReference type="InterPro" id="IPR042176">
    <property type="entry name" value="Pantoate_ligase_C"/>
</dbReference>
<feature type="binding site" evidence="13">
    <location>
        <position position="192"/>
    </location>
    <ligand>
        <name>ATP</name>
        <dbReference type="ChEBI" id="CHEBI:30616"/>
    </ligand>
</feature>
<dbReference type="CDD" id="cd00560">
    <property type="entry name" value="PanC"/>
    <property type="match status" value="1"/>
</dbReference>
<dbReference type="HAMAP" id="MF_00158">
    <property type="entry name" value="PanC"/>
    <property type="match status" value="1"/>
</dbReference>
<dbReference type="UniPathway" id="UPA00028">
    <property type="reaction ID" value="UER00005"/>
</dbReference>
<dbReference type="Gene3D" id="3.40.50.620">
    <property type="entry name" value="HUPs"/>
    <property type="match status" value="1"/>
</dbReference>
<dbReference type="FunFam" id="3.30.1300.10:FF:000001">
    <property type="entry name" value="Pantothenate synthetase"/>
    <property type="match status" value="1"/>
</dbReference>
<protein>
    <recommendedName>
        <fullName evidence="5 13">Pantothenate synthetase</fullName>
        <shortName evidence="13">PS</shortName>
        <ecNumber evidence="4 13">6.3.2.1</ecNumber>
    </recommendedName>
    <alternativeName>
        <fullName evidence="13">Pantoate--beta-alanine ligase</fullName>
    </alternativeName>
    <alternativeName>
        <fullName evidence="13">Pantoate-activating enzyme</fullName>
    </alternativeName>
</protein>
<dbReference type="AlphaFoldDB" id="A0A7C4W0A7"/>
<dbReference type="FunFam" id="3.40.50.620:FF:000114">
    <property type="entry name" value="Pantothenate synthetase"/>
    <property type="match status" value="1"/>
</dbReference>
<evidence type="ECO:0000256" key="13">
    <source>
        <dbReference type="HAMAP-Rule" id="MF_00158"/>
    </source>
</evidence>
<dbReference type="NCBIfam" id="TIGR00018">
    <property type="entry name" value="panC"/>
    <property type="match status" value="1"/>
</dbReference>
<feature type="binding site" evidence="13">
    <location>
        <begin position="46"/>
        <end position="53"/>
    </location>
    <ligand>
        <name>ATP</name>
        <dbReference type="ChEBI" id="CHEBI:30616"/>
    </ligand>
</feature>
<evidence type="ECO:0000313" key="14">
    <source>
        <dbReference type="EMBL" id="HGU33775.1"/>
    </source>
</evidence>
<evidence type="ECO:0000256" key="6">
    <source>
        <dbReference type="ARBA" id="ARBA00022490"/>
    </source>
</evidence>
<evidence type="ECO:0000256" key="11">
    <source>
        <dbReference type="ARBA" id="ARBA00048258"/>
    </source>
</evidence>
<comment type="subcellular location">
    <subcellularLocation>
        <location evidence="1 13">Cytoplasm</location>
    </subcellularLocation>
</comment>
<evidence type="ECO:0000256" key="12">
    <source>
        <dbReference type="ARBA" id="ARBA00055042"/>
    </source>
</evidence>
<comment type="catalytic activity">
    <reaction evidence="11 13">
        <text>(R)-pantoate + beta-alanine + ATP = (R)-pantothenate + AMP + diphosphate + H(+)</text>
        <dbReference type="Rhea" id="RHEA:10912"/>
        <dbReference type="ChEBI" id="CHEBI:15378"/>
        <dbReference type="ChEBI" id="CHEBI:15980"/>
        <dbReference type="ChEBI" id="CHEBI:29032"/>
        <dbReference type="ChEBI" id="CHEBI:30616"/>
        <dbReference type="ChEBI" id="CHEBI:33019"/>
        <dbReference type="ChEBI" id="CHEBI:57966"/>
        <dbReference type="ChEBI" id="CHEBI:456215"/>
        <dbReference type="EC" id="6.3.2.1"/>
    </reaction>
</comment>
<feature type="binding site" evidence="13">
    <location>
        <begin position="163"/>
        <end position="166"/>
    </location>
    <ligand>
        <name>ATP</name>
        <dbReference type="ChEBI" id="CHEBI:30616"/>
    </ligand>
</feature>
<keyword evidence="7 13" id="KW-0436">Ligase</keyword>
<evidence type="ECO:0000256" key="2">
    <source>
        <dbReference type="ARBA" id="ARBA00004990"/>
    </source>
</evidence>
<dbReference type="EMBL" id="DSUH01000302">
    <property type="protein sequence ID" value="HGU33775.1"/>
    <property type="molecule type" value="Genomic_DNA"/>
</dbReference>
<feature type="binding site" evidence="13">
    <location>
        <position position="77"/>
    </location>
    <ligand>
        <name>beta-alanine</name>
        <dbReference type="ChEBI" id="CHEBI:57966"/>
    </ligand>
</feature>
<keyword evidence="8 13" id="KW-0566">Pantothenate biosynthesis</keyword>
<dbReference type="Gene3D" id="3.30.1300.10">
    <property type="entry name" value="Pantoate-beta-alanine ligase, C-terminal domain"/>
    <property type="match status" value="1"/>
</dbReference>
<evidence type="ECO:0000256" key="1">
    <source>
        <dbReference type="ARBA" id="ARBA00004496"/>
    </source>
</evidence>
<feature type="active site" description="Proton donor" evidence="13">
    <location>
        <position position="53"/>
    </location>
</feature>
<dbReference type="GO" id="GO:0015940">
    <property type="term" value="P:pantothenate biosynthetic process"/>
    <property type="evidence" value="ECO:0007669"/>
    <property type="project" value="UniProtKB-UniRule"/>
</dbReference>
<evidence type="ECO:0000256" key="10">
    <source>
        <dbReference type="ARBA" id="ARBA00022840"/>
    </source>
</evidence>
<sequence length="298" mass="33322">MQGAKIVCTPSRGNETIETITDKRTMQALCSNHRSEGKTIGLVPTMGYLHEGHLSLMRLARKSADILVTSIFVNPTQFGPNEDLAAYPRDLDRDRHLCESVGVDYVFAPSADNLYGPNYETYVELERLPNHLCGLSRPGHFRGVATVVTKLFHITKPHFAVFGQKDYQQVLVIRKMAADLDLDVDIVTAPTVRETDGLAMSSRNTYLKPHQRESALSLSRSLKHLQEMLDQGIHDSRRLIDAAAAYIASFPETRIDYVAICHPETLEPVDTIEDRALLALAVRVGTTRLIDNTILRRT</sequence>
<feature type="binding site" evidence="13">
    <location>
        <begin position="200"/>
        <end position="203"/>
    </location>
    <ligand>
        <name>ATP</name>
        <dbReference type="ChEBI" id="CHEBI:30616"/>
    </ligand>
</feature>
<evidence type="ECO:0000256" key="5">
    <source>
        <dbReference type="ARBA" id="ARBA00014155"/>
    </source>
</evidence>
<accession>A0A7C4W0A7</accession>
<keyword evidence="10 13" id="KW-0067">ATP-binding</keyword>
<feature type="binding site" evidence="13">
    <location>
        <position position="169"/>
    </location>
    <ligand>
        <name>(R)-pantoate</name>
        <dbReference type="ChEBI" id="CHEBI:15980"/>
    </ligand>
</feature>
<dbReference type="PANTHER" id="PTHR21299">
    <property type="entry name" value="CYTIDYLATE KINASE/PANTOATE-BETA-ALANINE LIGASE"/>
    <property type="match status" value="1"/>
</dbReference>